<sequence>MTTSSLFAASQHGGTSLLMQKLRGSTLTPADLVTDEALTRGIQRSREEEMRRREEDNLRFAIELSMAEEALRK</sequence>
<keyword evidence="2" id="KW-1185">Reference proteome</keyword>
<dbReference type="Proteomes" id="UP000249464">
    <property type="component" value="Unassembled WGS sequence"/>
</dbReference>
<reference evidence="1 2" key="1">
    <citation type="submission" date="2016-11" db="EMBL/GenBank/DDBJ databases">
        <authorList>
            <person name="Jaros S."/>
            <person name="Januszkiewicz K."/>
            <person name="Wedrychowicz H."/>
        </authorList>
    </citation>
    <scope>NUCLEOTIDE SEQUENCE [LARGE SCALE GENOMIC DNA]</scope>
</reference>
<dbReference type="STRING" id="796604.A0A2X0MZH3"/>
<protein>
    <submittedName>
        <fullName evidence="1">BQ5605_C006g03850 protein</fullName>
    </submittedName>
</protein>
<gene>
    <name evidence="1" type="primary">BQ5605_C006g03850</name>
    <name evidence="1" type="ORF">BQ5605_C006G03850</name>
</gene>
<evidence type="ECO:0000313" key="1">
    <source>
        <dbReference type="EMBL" id="SGY54181.1"/>
    </source>
</evidence>
<evidence type="ECO:0000313" key="2">
    <source>
        <dbReference type="Proteomes" id="UP000249464"/>
    </source>
</evidence>
<organism evidence="1 2">
    <name type="scientific">Microbotryum silenes-dioicae</name>
    <dbReference type="NCBI Taxonomy" id="796604"/>
    <lineage>
        <taxon>Eukaryota</taxon>
        <taxon>Fungi</taxon>
        <taxon>Dikarya</taxon>
        <taxon>Basidiomycota</taxon>
        <taxon>Pucciniomycotina</taxon>
        <taxon>Microbotryomycetes</taxon>
        <taxon>Microbotryales</taxon>
        <taxon>Microbotryaceae</taxon>
        <taxon>Microbotryum</taxon>
    </lineage>
</organism>
<name>A0A2X0MZH3_9BASI</name>
<dbReference type="AlphaFoldDB" id="A0A2X0MZH3"/>
<proteinExistence type="predicted"/>
<accession>A0A2X0MZH3</accession>
<dbReference type="EMBL" id="FQNC01000044">
    <property type="protein sequence ID" value="SGY54181.1"/>
    <property type="molecule type" value="Genomic_DNA"/>
</dbReference>